<dbReference type="RefSeq" id="XP_067754452.1">
    <property type="nucleotide sequence ID" value="XM_067898295.1"/>
</dbReference>
<keyword evidence="5" id="KW-0963">Cytoplasm</keyword>
<dbReference type="GO" id="GO:0008233">
    <property type="term" value="F:peptidase activity"/>
    <property type="evidence" value="ECO:0007669"/>
    <property type="project" value="UniProtKB-KW"/>
</dbReference>
<comment type="caution">
    <text evidence="12">The sequence shown here is derived from an EMBL/GenBank/DDBJ whole genome shotgun (WGS) entry which is preliminary data.</text>
</comment>
<evidence type="ECO:0000256" key="2">
    <source>
        <dbReference type="ARBA" id="ARBA00007849"/>
    </source>
</evidence>
<evidence type="ECO:0000256" key="4">
    <source>
        <dbReference type="ARBA" id="ARBA00012566"/>
    </source>
</evidence>
<dbReference type="InterPro" id="IPR042266">
    <property type="entry name" value="PPPDE_sf"/>
</dbReference>
<evidence type="ECO:0000256" key="6">
    <source>
        <dbReference type="ARBA" id="ARBA00022670"/>
    </source>
</evidence>
<name>A0A836L5C8_9TRYP</name>
<dbReference type="GO" id="GO:0005829">
    <property type="term" value="C:cytosol"/>
    <property type="evidence" value="ECO:0007669"/>
    <property type="project" value="UniProtKB-SubCell"/>
</dbReference>
<dbReference type="EMBL" id="JAFJZO010000033">
    <property type="protein sequence ID" value="KAG5495200.1"/>
    <property type="molecule type" value="Genomic_DNA"/>
</dbReference>
<dbReference type="CDD" id="cd09212">
    <property type="entry name" value="PUB"/>
    <property type="match status" value="1"/>
</dbReference>
<keyword evidence="6" id="KW-0645">Protease</keyword>
<feature type="region of interest" description="Disordered" evidence="10">
    <location>
        <begin position="159"/>
        <end position="188"/>
    </location>
</feature>
<evidence type="ECO:0000313" key="12">
    <source>
        <dbReference type="EMBL" id="KAG5495200.1"/>
    </source>
</evidence>
<dbReference type="GO" id="GO:0006508">
    <property type="term" value="P:proteolysis"/>
    <property type="evidence" value="ECO:0007669"/>
    <property type="project" value="UniProtKB-KW"/>
</dbReference>
<dbReference type="Proteomes" id="UP000674318">
    <property type="component" value="Unassembled WGS sequence"/>
</dbReference>
<dbReference type="Pfam" id="PF03644">
    <property type="entry name" value="Glyco_hydro_85"/>
    <property type="match status" value="1"/>
</dbReference>
<dbReference type="InterPro" id="IPR008580">
    <property type="entry name" value="PPPDE_dom"/>
</dbReference>
<keyword evidence="8" id="KW-0326">Glycosidase</keyword>
<dbReference type="Pfam" id="PF09409">
    <property type="entry name" value="PUB"/>
    <property type="match status" value="1"/>
</dbReference>
<dbReference type="EC" id="3.2.1.96" evidence="4"/>
<dbReference type="SUPFAM" id="SSF143503">
    <property type="entry name" value="PUG domain-like"/>
    <property type="match status" value="1"/>
</dbReference>
<comment type="subcellular location">
    <subcellularLocation>
        <location evidence="1">Cytoplasm</location>
        <location evidence="1">Cytosol</location>
    </subcellularLocation>
</comment>
<accession>A0A836L5C8</accession>
<dbReference type="CDD" id="cd06547">
    <property type="entry name" value="GH85_ENGase"/>
    <property type="match status" value="1"/>
</dbReference>
<evidence type="ECO:0000256" key="9">
    <source>
        <dbReference type="ARBA" id="ARBA00034414"/>
    </source>
</evidence>
<comment type="catalytic activity">
    <reaction evidence="9">
        <text>an N(4)-(oligosaccharide-(1-&gt;3)-[oligosaccharide-(1-&gt;6)]-beta-D-Man-(1-&gt;4)-beta-D-GlcNAc-(1-&gt;4)-alpha-D-GlcNAc)-L-asparaginyl-[protein] + H2O = an oligosaccharide-(1-&gt;3)-[oligosaccharide-(1-&gt;6)]-beta-D-Man-(1-&gt;4)-D-GlcNAc + N(4)-(N-acetyl-beta-D-glucosaminyl)-L-asparaginyl-[protein]</text>
        <dbReference type="Rhea" id="RHEA:73067"/>
        <dbReference type="Rhea" id="RHEA-COMP:12603"/>
        <dbReference type="Rhea" id="RHEA-COMP:18176"/>
        <dbReference type="ChEBI" id="CHEBI:15377"/>
        <dbReference type="ChEBI" id="CHEBI:132248"/>
        <dbReference type="ChEBI" id="CHEBI:192714"/>
        <dbReference type="ChEBI" id="CHEBI:192715"/>
        <dbReference type="EC" id="3.2.1.96"/>
    </reaction>
</comment>
<dbReference type="GeneID" id="94288372"/>
<proteinExistence type="inferred from homology"/>
<evidence type="ECO:0000256" key="8">
    <source>
        <dbReference type="ARBA" id="ARBA00023295"/>
    </source>
</evidence>
<evidence type="ECO:0000256" key="3">
    <source>
        <dbReference type="ARBA" id="ARBA00008140"/>
    </source>
</evidence>
<dbReference type="Pfam" id="PF05903">
    <property type="entry name" value="Peptidase_C97"/>
    <property type="match status" value="1"/>
</dbReference>
<dbReference type="PROSITE" id="PS51858">
    <property type="entry name" value="PPPDE"/>
    <property type="match status" value="1"/>
</dbReference>
<evidence type="ECO:0000256" key="10">
    <source>
        <dbReference type="SAM" id="MobiDB-lite"/>
    </source>
</evidence>
<dbReference type="Gene3D" id="1.20.58.2190">
    <property type="match status" value="1"/>
</dbReference>
<feature type="region of interest" description="Disordered" evidence="10">
    <location>
        <begin position="1357"/>
        <end position="1379"/>
    </location>
</feature>
<dbReference type="PANTHER" id="PTHR13246">
    <property type="entry name" value="ENDO BETA N-ACETYLGLUCOSAMINIDASE"/>
    <property type="match status" value="1"/>
</dbReference>
<dbReference type="InterPro" id="IPR032979">
    <property type="entry name" value="ENGase"/>
</dbReference>
<dbReference type="InterPro" id="IPR036339">
    <property type="entry name" value="PUB-like_dom_sf"/>
</dbReference>
<sequence length="1431" mass="153779">MSSSSSTRNTVSLYRYDLTQGMARSLGPMLIGRTLEGIWHTSIVVYGKEYYFDGGVGIIAAPNPGSTRFGQPYRTEVLGATTKREEEFFAWTQQQSHTGFGPNDYNVLHNNCNSFSDAASLYLLGRHIPQDVLDMIPTLLSTPLGQMLRPILEQATSGAAEVSPADMRASPSYSLAPPPSPPTTAGSREACAGLLSAHRTVTDEDEEDLMVAQAMLESNETIADGHLSPPGSFERTLDGLTLLRTVMLNICEHPTNAKYRALSTESTAYQTKLKPLETYGVTEMLRIAGFHRRPHSSGTGGEQWFLSDSDGNAAVLSRVAEVLDRAIANIQSAADEAAKKRGRRDVSALAPEQVCEGSLALSPSAPRLVASVSGAAPAVGHAEAALPSSSALVAKDGARTYTSSAVQFCTPPFLKEWVPLPIGKESGKSLFFIHVLPTSTSGDPYGFGKCCLSADQQHLQAHYCTTAGREAEIHGGYEVLCVRRGEESALTWVPVPLASAAQIRHSTSFIISAYHRFGVVRAEHGGGLHPGVMEPSGRCVVPYGGRAVVVTDDAEVLCEMARLPQAVLQELEALQRGTDLAELLRVASGKPIGSFDELLSTWQPPIFYMKPRSLRPHTVLGPASVVWCGTGGSSRRTSAGAACAQPPSAEAEITAPSAKSLAPRLLVCHDMCGGYMLADRRVFLCKGIPLSASASAEVTGKGPGDDLRLRLQTVEGAYTVSYWNRADCFVYFSHKRITVPPREWIDSGHSHGVPVLGTLLTEGDSGAADLRLLLTDARRMAAIIARLVEVCNTYGFDGYLVNIENDLPKTLAKRLVIFCTQLRKQLNCSSSAVREASSNAAVSNRLVIWYDAVTIDGQLSYQNALNSRNKPFFDSSDGIFTNYFWNPMHLSLTKTVAGIRSADAYVGVDVYGRNMYGGGGYNTHVAVGEAVRARLSVALFAPAWTMECRGEGRRDCFQRAESRMWSRMQEKFTYHARLISSTAATADVIQQPTQDGAQAANHGQMLCAWTSFHSGVGYDFYVNGCRITGGGTAGSVVGTSGWCEVSSAHGLPPFLFQAPPSEPLEGAPPPAAQVTASGHSAPFAALPIRLPATSLKHSVYGGVASAEWRYDKAWFGDCHLACVVPPMGAAEVLRWYVREALPATPFTELHIEVVLDEAEGARERAESHRGLHLALLSATGEGVQISIWEQPALASAVAVDGVNGIVARVFKTSEVECDAGSDQKVGISRWVRVLYQLRNISSEPFHLTSVSIANRDPHQTLNCGVGGIGISQWRVETSTEPTGEETQSAAPVSHHSLLHADGPYYWSHYHTLRTRRASERVLTLEGADHVFARLRAEHGAHASIVVFASVVSAATEPGVGGATSAEENEPASRAMPSAASHRGECHTMYVGQYPIHLEAGATYEGSLPIPVSLPSGVDVVEVQYYTVSDGY</sequence>
<feature type="domain" description="PPPDE" evidence="11">
    <location>
        <begin position="9"/>
        <end position="153"/>
    </location>
</feature>
<protein>
    <recommendedName>
        <fullName evidence="4">mannosyl-glycoprotein endo-beta-N-acetylglucosaminidase</fullName>
        <ecNumber evidence="4">3.2.1.96</ecNumber>
    </recommendedName>
</protein>
<evidence type="ECO:0000259" key="11">
    <source>
        <dbReference type="PROSITE" id="PS51858"/>
    </source>
</evidence>
<dbReference type="InterPro" id="IPR017853">
    <property type="entry name" value="GH"/>
</dbReference>
<reference evidence="12 13" key="1">
    <citation type="submission" date="2021-02" db="EMBL/GenBank/DDBJ databases">
        <title>Porcisia hertigi Genome sequencing and assembly.</title>
        <authorList>
            <person name="Almutairi H."/>
            <person name="Gatherer D."/>
        </authorList>
    </citation>
    <scope>NUCLEOTIDE SEQUENCE [LARGE SCALE GENOMIC DNA]</scope>
    <source>
        <strain evidence="12 13">C119</strain>
    </source>
</reference>
<dbReference type="SMART" id="SM01179">
    <property type="entry name" value="DUF862"/>
    <property type="match status" value="1"/>
</dbReference>
<comment type="similarity">
    <text evidence="2">Belongs to the glycosyl hydrolase 85 family.</text>
</comment>
<dbReference type="Gene3D" id="3.90.1720.30">
    <property type="entry name" value="PPPDE domains"/>
    <property type="match status" value="1"/>
</dbReference>
<dbReference type="KEGG" id="phet:94288372"/>
<evidence type="ECO:0000256" key="7">
    <source>
        <dbReference type="ARBA" id="ARBA00022801"/>
    </source>
</evidence>
<dbReference type="SUPFAM" id="SSF51445">
    <property type="entry name" value="(Trans)glycosidases"/>
    <property type="match status" value="1"/>
</dbReference>
<evidence type="ECO:0000256" key="5">
    <source>
        <dbReference type="ARBA" id="ARBA00022490"/>
    </source>
</evidence>
<dbReference type="InterPro" id="IPR018997">
    <property type="entry name" value="PUB_domain"/>
</dbReference>
<dbReference type="InterPro" id="IPR005201">
    <property type="entry name" value="TIM_ENGase"/>
</dbReference>
<dbReference type="FunFam" id="3.20.20.80:FF:000043">
    <property type="entry name" value="cytosolic endo-beta-N-acetylglucosaminidase"/>
    <property type="match status" value="1"/>
</dbReference>
<dbReference type="OrthoDB" id="21221at2759"/>
<organism evidence="12 13">
    <name type="scientific">Porcisia hertigi</name>
    <dbReference type="NCBI Taxonomy" id="2761500"/>
    <lineage>
        <taxon>Eukaryota</taxon>
        <taxon>Discoba</taxon>
        <taxon>Euglenozoa</taxon>
        <taxon>Kinetoplastea</taxon>
        <taxon>Metakinetoplastina</taxon>
        <taxon>Trypanosomatida</taxon>
        <taxon>Trypanosomatidae</taxon>
        <taxon>Leishmaniinae</taxon>
        <taxon>Porcisia</taxon>
    </lineage>
</organism>
<evidence type="ECO:0000313" key="13">
    <source>
        <dbReference type="Proteomes" id="UP000674318"/>
    </source>
</evidence>
<evidence type="ECO:0000256" key="1">
    <source>
        <dbReference type="ARBA" id="ARBA00004514"/>
    </source>
</evidence>
<dbReference type="Gene3D" id="3.20.20.80">
    <property type="entry name" value="Glycosidases"/>
    <property type="match status" value="1"/>
</dbReference>
<keyword evidence="7" id="KW-0378">Hydrolase</keyword>
<dbReference type="FunFam" id="1.20.58.2190:FF:000010">
    <property type="entry name" value="Glycosyl hydrolase-like protein"/>
    <property type="match status" value="1"/>
</dbReference>
<keyword evidence="13" id="KW-1185">Reference proteome</keyword>
<dbReference type="GO" id="GO:0033925">
    <property type="term" value="F:mannosyl-glycoprotein endo-beta-N-acetylglucosaminidase activity"/>
    <property type="evidence" value="ECO:0007669"/>
    <property type="project" value="UniProtKB-EC"/>
</dbReference>
<comment type="similarity">
    <text evidence="3">Belongs to the DeSI family.</text>
</comment>
<gene>
    <name evidence="12" type="ORF">JKF63_02255</name>
</gene>
<dbReference type="PANTHER" id="PTHR13246:SF1">
    <property type="entry name" value="CYTOSOLIC ENDO-BETA-N-ACETYLGLUCOSAMINIDASE"/>
    <property type="match status" value="1"/>
</dbReference>